<feature type="domain" description="AB hydrolase-1" evidence="5">
    <location>
        <begin position="95"/>
        <end position="481"/>
    </location>
</feature>
<name>A0ABP6SI46_9ACTN</name>
<evidence type="ECO:0000256" key="1">
    <source>
        <dbReference type="ARBA" id="ARBA00010088"/>
    </source>
</evidence>
<gene>
    <name evidence="6" type="ORF">GCM10020367_51080</name>
</gene>
<evidence type="ECO:0000256" key="4">
    <source>
        <dbReference type="SAM" id="MobiDB-lite"/>
    </source>
</evidence>
<dbReference type="RefSeq" id="WP_345041741.1">
    <property type="nucleotide sequence ID" value="NZ_BAAAYL010000001.1"/>
</dbReference>
<dbReference type="PANTHER" id="PTHR43248:SF29">
    <property type="entry name" value="TRIPEPTIDYL AMINOPEPTIDASE"/>
    <property type="match status" value="1"/>
</dbReference>
<dbReference type="Pfam" id="PF00561">
    <property type="entry name" value="Abhydrolase_1"/>
    <property type="match status" value="1"/>
</dbReference>
<dbReference type="EMBL" id="BAAAYL010000001">
    <property type="protein sequence ID" value="GAA3377033.1"/>
    <property type="molecule type" value="Genomic_DNA"/>
</dbReference>
<feature type="region of interest" description="Disordered" evidence="4">
    <location>
        <begin position="513"/>
        <end position="537"/>
    </location>
</feature>
<dbReference type="InterPro" id="IPR000073">
    <property type="entry name" value="AB_hydrolase_1"/>
</dbReference>
<evidence type="ECO:0000313" key="7">
    <source>
        <dbReference type="Proteomes" id="UP001499990"/>
    </source>
</evidence>
<dbReference type="InterPro" id="IPR051601">
    <property type="entry name" value="Serine_prot/Carboxylest_S33"/>
</dbReference>
<organism evidence="6 7">
    <name type="scientific">Streptomyces sannanensis</name>
    <dbReference type="NCBI Taxonomy" id="285536"/>
    <lineage>
        <taxon>Bacteria</taxon>
        <taxon>Bacillati</taxon>
        <taxon>Actinomycetota</taxon>
        <taxon>Actinomycetes</taxon>
        <taxon>Kitasatosporales</taxon>
        <taxon>Streptomycetaceae</taxon>
        <taxon>Streptomyces</taxon>
    </lineage>
</organism>
<evidence type="ECO:0000259" key="5">
    <source>
        <dbReference type="Pfam" id="PF00561"/>
    </source>
</evidence>
<dbReference type="SUPFAM" id="SSF53474">
    <property type="entry name" value="alpha/beta-Hydrolases"/>
    <property type="match status" value="1"/>
</dbReference>
<sequence>MHIPESIVGRGRHAAATVATVICTTLFTTPGLAPAEGKPPPASAPALQWSSCREAGGFDCATAKVPLDHRDPRGRTIELAVVRRKATGPGRRIGTLFFNPGGPGGPGTKALPVWYEQFPPEVRKRFDIVSWDPRGVGESTAVRCFGSPKEALAWLDRIPDGFPVGDEERQTWTEAHTELSRRCEQRDPELLRHVSTADTARDLDLLRQAVGDRQLSYLGASYGTYLGATYANLFPDKVRAMVLDGNVDPRAWVDNGSRSEPRLGTFLRLGTDLASAATLKQYLTLCGRATAARCPFSAGTPEATLTKFDQLLGRLQKQQDDTWTYSTTISALVNSLYFQTEWSNLAKILQDLWQRNSPAQPAPPVGHAAYPGFEQKYAVLCAESPNPRDPRSYEQQERFSVARAGDLGRYWTWLTEPCATWPARAADAYTGPWNRPTAHPVVVVNTTHDPATPYRGAQAMARLLARARLLTLDGYGHTALLNPSRCVNEYESRYIVDGLLPPVGATCRQDAPPFTDPKPRGGVHTGGGALAGVRAIR</sequence>
<keyword evidence="7" id="KW-1185">Reference proteome</keyword>
<accession>A0ABP6SI46</accession>
<evidence type="ECO:0000256" key="2">
    <source>
        <dbReference type="ARBA" id="ARBA00022729"/>
    </source>
</evidence>
<protein>
    <submittedName>
        <fullName evidence="6">Alpha/beta hydrolase</fullName>
    </submittedName>
</protein>
<evidence type="ECO:0000256" key="3">
    <source>
        <dbReference type="ARBA" id="ARBA00022801"/>
    </source>
</evidence>
<dbReference type="Gene3D" id="3.40.50.1820">
    <property type="entry name" value="alpha/beta hydrolase"/>
    <property type="match status" value="1"/>
</dbReference>
<dbReference type="GO" id="GO:0016787">
    <property type="term" value="F:hydrolase activity"/>
    <property type="evidence" value="ECO:0007669"/>
    <property type="project" value="UniProtKB-KW"/>
</dbReference>
<dbReference type="Proteomes" id="UP001499990">
    <property type="component" value="Unassembled WGS sequence"/>
</dbReference>
<keyword evidence="3 6" id="KW-0378">Hydrolase</keyword>
<proteinExistence type="inferred from homology"/>
<dbReference type="InterPro" id="IPR029058">
    <property type="entry name" value="AB_hydrolase_fold"/>
</dbReference>
<evidence type="ECO:0000313" key="6">
    <source>
        <dbReference type="EMBL" id="GAA3377033.1"/>
    </source>
</evidence>
<comment type="similarity">
    <text evidence="1">Belongs to the peptidase S33 family.</text>
</comment>
<keyword evidence="2" id="KW-0732">Signal</keyword>
<comment type="caution">
    <text evidence="6">The sequence shown here is derived from an EMBL/GenBank/DDBJ whole genome shotgun (WGS) entry which is preliminary data.</text>
</comment>
<reference evidence="7" key="1">
    <citation type="journal article" date="2019" name="Int. J. Syst. Evol. Microbiol.">
        <title>The Global Catalogue of Microorganisms (GCM) 10K type strain sequencing project: providing services to taxonomists for standard genome sequencing and annotation.</title>
        <authorList>
            <consortium name="The Broad Institute Genomics Platform"/>
            <consortium name="The Broad Institute Genome Sequencing Center for Infectious Disease"/>
            <person name="Wu L."/>
            <person name="Ma J."/>
        </authorList>
    </citation>
    <scope>NUCLEOTIDE SEQUENCE [LARGE SCALE GENOMIC DNA]</scope>
    <source>
        <strain evidence="7">JCM 9651</strain>
    </source>
</reference>
<dbReference type="PANTHER" id="PTHR43248">
    <property type="entry name" value="2-SUCCINYL-6-HYDROXY-2,4-CYCLOHEXADIENE-1-CARBOXYLATE SYNTHASE"/>
    <property type="match status" value="1"/>
</dbReference>